<name>A0ACC6P575_9BURK</name>
<protein>
    <submittedName>
        <fullName evidence="1">GntR family transcriptional regulator</fullName>
    </submittedName>
</protein>
<evidence type="ECO:0000313" key="1">
    <source>
        <dbReference type="EMBL" id="MEJ7139343.1"/>
    </source>
</evidence>
<evidence type="ECO:0000313" key="2">
    <source>
        <dbReference type="Proteomes" id="UP001364695"/>
    </source>
</evidence>
<accession>A0ACC6P575</accession>
<comment type="caution">
    <text evidence="1">The sequence shown here is derived from an EMBL/GenBank/DDBJ whole genome shotgun (WGS) entry which is preliminary data.</text>
</comment>
<organism evidence="1 2">
    <name type="scientific">Amphibiibacter pelophylacis</name>
    <dbReference type="NCBI Taxonomy" id="1799477"/>
    <lineage>
        <taxon>Bacteria</taxon>
        <taxon>Pseudomonadati</taxon>
        <taxon>Pseudomonadota</taxon>
        <taxon>Betaproteobacteria</taxon>
        <taxon>Burkholderiales</taxon>
        <taxon>Sphaerotilaceae</taxon>
        <taxon>Amphibiibacter</taxon>
    </lineage>
</organism>
<gene>
    <name evidence="1" type="ORF">RV045_13030</name>
</gene>
<proteinExistence type="predicted"/>
<dbReference type="EMBL" id="JAWDIE010000024">
    <property type="protein sequence ID" value="MEJ7139343.1"/>
    <property type="molecule type" value="Genomic_DNA"/>
</dbReference>
<reference evidence="1" key="1">
    <citation type="submission" date="2023-10" db="EMBL/GenBank/DDBJ databases">
        <title>Amphibacter perezi, gen. nov., sp. nov. a novel taxa of the family Comamonadaceae, class Betaproteobacteria isolated from the skin microbiota of Pelophylax perezi from different populations.</title>
        <authorList>
            <person name="Costa S."/>
            <person name="Proenca D.N."/>
            <person name="Lopes I."/>
            <person name="Morais P.V."/>
        </authorList>
    </citation>
    <scope>NUCLEOTIDE SEQUENCE</scope>
    <source>
        <strain evidence="1">SL12-8</strain>
    </source>
</reference>
<sequence length="221" mass="24363">MSAALPRLTLTEAAVQTLRRRILAGDWPEGTPLRQEQLAAELGVSRVPLREALNRLEAEGLVQNLPHRGAVITPFSLDEVLELIELRALIESDLIARAVPRQTAQDHDTAQAVLDRFGQALQGEDVGQWDTLNAAFHLALYRPAGRPHSLALVDSLLARTGRYTRTQILVARYRERAHAEHTELLRLCREGRALKAASFVRQHIEAAVAALQASRSGAQTA</sequence>
<dbReference type="Proteomes" id="UP001364695">
    <property type="component" value="Unassembled WGS sequence"/>
</dbReference>
<keyword evidence="2" id="KW-1185">Reference proteome</keyword>